<feature type="domain" description="3-beta hydroxysteroid dehydrogenase/isomerase" evidence="3">
    <location>
        <begin position="80"/>
        <end position="314"/>
    </location>
</feature>
<dbReference type="PANTHER" id="PTHR43245">
    <property type="entry name" value="BIFUNCTIONAL POLYMYXIN RESISTANCE PROTEIN ARNA"/>
    <property type="match status" value="1"/>
</dbReference>
<dbReference type="GeneID" id="98145608"/>
<protein>
    <recommendedName>
        <fullName evidence="3">3-beta hydroxysteroid dehydrogenase/isomerase domain-containing protein</fullName>
    </recommendedName>
</protein>
<dbReference type="RefSeq" id="XP_070880820.1">
    <property type="nucleotide sequence ID" value="XM_071030536.1"/>
</dbReference>
<keyword evidence="5" id="KW-1185">Reference proteome</keyword>
<keyword evidence="2" id="KW-0560">Oxidoreductase</keyword>
<dbReference type="Proteomes" id="UP001610432">
    <property type="component" value="Unassembled WGS sequence"/>
</dbReference>
<gene>
    <name evidence="4" type="ORF">BJX67DRAFT_367594</name>
</gene>
<evidence type="ECO:0000259" key="3">
    <source>
        <dbReference type="Pfam" id="PF01073"/>
    </source>
</evidence>
<evidence type="ECO:0000256" key="1">
    <source>
        <dbReference type="ARBA" id="ARBA00009219"/>
    </source>
</evidence>
<comment type="caution">
    <text evidence="4">The sequence shown here is derived from an EMBL/GenBank/DDBJ whole genome shotgun (WGS) entry which is preliminary data.</text>
</comment>
<evidence type="ECO:0000256" key="2">
    <source>
        <dbReference type="ARBA" id="ARBA00023002"/>
    </source>
</evidence>
<reference evidence="4 5" key="1">
    <citation type="submission" date="2024-07" db="EMBL/GenBank/DDBJ databases">
        <title>Section-level genome sequencing and comparative genomics of Aspergillus sections Usti and Cavernicolus.</title>
        <authorList>
            <consortium name="Lawrence Berkeley National Laboratory"/>
            <person name="Nybo J.L."/>
            <person name="Vesth T.C."/>
            <person name="Theobald S."/>
            <person name="Frisvad J.C."/>
            <person name="Larsen T.O."/>
            <person name="Kjaerboelling I."/>
            <person name="Rothschild-Mancinelli K."/>
            <person name="Lyhne E.K."/>
            <person name="Kogle M.E."/>
            <person name="Barry K."/>
            <person name="Clum A."/>
            <person name="Na H."/>
            <person name="Ledsgaard L."/>
            <person name="Lin J."/>
            <person name="Lipzen A."/>
            <person name="Kuo A."/>
            <person name="Riley R."/>
            <person name="Mondo S."/>
            <person name="Labutti K."/>
            <person name="Haridas S."/>
            <person name="Pangalinan J."/>
            <person name="Salamov A.A."/>
            <person name="Simmons B.A."/>
            <person name="Magnuson J.K."/>
            <person name="Chen J."/>
            <person name="Drula E."/>
            <person name="Henrissat B."/>
            <person name="Wiebenga A."/>
            <person name="Lubbers R.J."/>
            <person name="Gomes A.C."/>
            <person name="Macurrencykelacurrency M.R."/>
            <person name="Stajich J."/>
            <person name="Grigoriev I.V."/>
            <person name="Mortensen U.H."/>
            <person name="De Vries R.P."/>
            <person name="Baker S.E."/>
            <person name="Andersen M.R."/>
        </authorList>
    </citation>
    <scope>NUCLEOTIDE SEQUENCE [LARGE SCALE GENOMIC DNA]</scope>
    <source>
        <strain evidence="4 5">CBS 449.75</strain>
    </source>
</reference>
<dbReference type="EMBL" id="JBFXLQ010000079">
    <property type="protein sequence ID" value="KAL2860926.1"/>
    <property type="molecule type" value="Genomic_DNA"/>
</dbReference>
<dbReference type="InterPro" id="IPR002225">
    <property type="entry name" value="3Beta_OHSteriod_DH/Estase"/>
</dbReference>
<dbReference type="Gene3D" id="3.40.50.720">
    <property type="entry name" value="NAD(P)-binding Rossmann-like Domain"/>
    <property type="match status" value="1"/>
</dbReference>
<dbReference type="SUPFAM" id="SSF51735">
    <property type="entry name" value="NAD(P)-binding Rossmann-fold domains"/>
    <property type="match status" value="1"/>
</dbReference>
<dbReference type="PANTHER" id="PTHR43245:SF51">
    <property type="entry name" value="SHORT CHAIN DEHYDROGENASE_REDUCTASE FAMILY 42E, MEMBER 2"/>
    <property type="match status" value="1"/>
</dbReference>
<proteinExistence type="inferred from homology"/>
<evidence type="ECO:0000313" key="4">
    <source>
        <dbReference type="EMBL" id="KAL2860926.1"/>
    </source>
</evidence>
<comment type="similarity">
    <text evidence="1">Belongs to the 3-beta-HSD family.</text>
</comment>
<dbReference type="Pfam" id="PF01073">
    <property type="entry name" value="3Beta_HSD"/>
    <property type="match status" value="1"/>
</dbReference>
<dbReference type="InterPro" id="IPR036291">
    <property type="entry name" value="NAD(P)-bd_dom_sf"/>
</dbReference>
<name>A0ABR4L8R1_9EURO</name>
<sequence length="410" mass="45564">MSTKRPAIELGTVLVVGGCGFLGSHIVDQLLNFPSETDPSAALPKPEGDARFDYPKLGDRFPRCIAKVAVADVRTTNNRLPGAEYYEGDLTSTEAMLSIFRKVKPSVVIHTASAILTDKKLLYQVNVEGTRNLLEVAGGARGDWGGKCRAFVYTSSASVVHDTQSDLIHVDEDWPLVRGKLQQEYYSETKADAEEIVLKYNRTSPSAMLTCSLRPSGIFGEKDGQFMVRLLDHGLNASDSVLKMQLGENNNLFDFTYVGNVAYSHTLAAYSLLACHARLESGKGDLLDYEKVDGEAFLITNDQPVYFWDFTRASWALANRVIEPHQVWALPEWLLGPIGGVAETVMGLLGKTPKMTRRTVRYSCMTRYYSCNKAKERLGYRPIVPLEEGVARGVGYFLERWRLEGEKKGL</sequence>
<accession>A0ABR4L8R1</accession>
<organism evidence="4 5">
    <name type="scientific">Aspergillus lucknowensis</name>
    <dbReference type="NCBI Taxonomy" id="176173"/>
    <lineage>
        <taxon>Eukaryota</taxon>
        <taxon>Fungi</taxon>
        <taxon>Dikarya</taxon>
        <taxon>Ascomycota</taxon>
        <taxon>Pezizomycotina</taxon>
        <taxon>Eurotiomycetes</taxon>
        <taxon>Eurotiomycetidae</taxon>
        <taxon>Eurotiales</taxon>
        <taxon>Aspergillaceae</taxon>
        <taxon>Aspergillus</taxon>
        <taxon>Aspergillus subgen. Nidulantes</taxon>
    </lineage>
</organism>
<dbReference type="InterPro" id="IPR050177">
    <property type="entry name" value="Lipid_A_modif_metabolic_enz"/>
</dbReference>
<evidence type="ECO:0000313" key="5">
    <source>
        <dbReference type="Proteomes" id="UP001610432"/>
    </source>
</evidence>